<evidence type="ECO:0000256" key="4">
    <source>
        <dbReference type="ARBA" id="ARBA00010790"/>
    </source>
</evidence>
<evidence type="ECO:0000256" key="3">
    <source>
        <dbReference type="ARBA" id="ARBA00004370"/>
    </source>
</evidence>
<comment type="similarity">
    <text evidence="4">Belongs to the GMC oxidoreductase family.</text>
</comment>
<name>A0ABQ3UMY1_9CHLR</name>
<evidence type="ECO:0000259" key="13">
    <source>
        <dbReference type="Pfam" id="PF00890"/>
    </source>
</evidence>
<keyword evidence="6" id="KW-0285">Flavoprotein</keyword>
<proteinExistence type="inferred from homology"/>
<comment type="catalytic activity">
    <reaction evidence="1">
        <text>a long-chain primary fatty alcohol + O2 = a long-chain fatty aldehyde + H2O2</text>
        <dbReference type="Rhea" id="RHEA:22756"/>
        <dbReference type="ChEBI" id="CHEBI:15379"/>
        <dbReference type="ChEBI" id="CHEBI:16240"/>
        <dbReference type="ChEBI" id="CHEBI:17176"/>
        <dbReference type="ChEBI" id="CHEBI:77396"/>
        <dbReference type="EC" id="1.1.3.20"/>
    </reaction>
</comment>
<dbReference type="InterPro" id="IPR036188">
    <property type="entry name" value="FAD/NAD-bd_sf"/>
</dbReference>
<evidence type="ECO:0000256" key="9">
    <source>
        <dbReference type="ARBA" id="ARBA00022989"/>
    </source>
</evidence>
<keyword evidence="8" id="KW-0274">FAD</keyword>
<dbReference type="Pfam" id="PF00732">
    <property type="entry name" value="GMC_oxred_N"/>
    <property type="match status" value="1"/>
</dbReference>
<evidence type="ECO:0000256" key="5">
    <source>
        <dbReference type="ARBA" id="ARBA00013125"/>
    </source>
</evidence>
<comment type="function">
    <text evidence="2">Long-chain fatty alcohol oxidase involved in the omega-oxidation pathway of lipid degradation.</text>
</comment>
<evidence type="ECO:0000256" key="11">
    <source>
        <dbReference type="ARBA" id="ARBA00023136"/>
    </source>
</evidence>
<feature type="domain" description="FAD-dependent oxidoreductase 2 FAD-binding" evidence="13">
    <location>
        <begin position="188"/>
        <end position="221"/>
    </location>
</feature>
<dbReference type="Proteomes" id="UP000654345">
    <property type="component" value="Unassembled WGS sequence"/>
</dbReference>
<keyword evidence="11" id="KW-0472">Membrane</keyword>
<evidence type="ECO:0000256" key="10">
    <source>
        <dbReference type="ARBA" id="ARBA00023002"/>
    </source>
</evidence>
<dbReference type="Gene3D" id="3.50.50.60">
    <property type="entry name" value="FAD/NAD(P)-binding domain"/>
    <property type="match status" value="2"/>
</dbReference>
<evidence type="ECO:0000256" key="7">
    <source>
        <dbReference type="ARBA" id="ARBA00022692"/>
    </source>
</evidence>
<evidence type="ECO:0000259" key="14">
    <source>
        <dbReference type="Pfam" id="PF05199"/>
    </source>
</evidence>
<dbReference type="InterPro" id="IPR000172">
    <property type="entry name" value="GMC_OxRdtase_N"/>
</dbReference>
<dbReference type="Pfam" id="PF05199">
    <property type="entry name" value="GMC_oxred_C"/>
    <property type="match status" value="1"/>
</dbReference>
<dbReference type="EMBL" id="BNJG01000001">
    <property type="protein sequence ID" value="GHO54016.1"/>
    <property type="molecule type" value="Genomic_DNA"/>
</dbReference>
<keyword evidence="7" id="KW-0812">Transmembrane</keyword>
<dbReference type="SUPFAM" id="SSF51905">
    <property type="entry name" value="FAD/NAD(P)-binding domain"/>
    <property type="match status" value="1"/>
</dbReference>
<evidence type="ECO:0000259" key="12">
    <source>
        <dbReference type="Pfam" id="PF00732"/>
    </source>
</evidence>
<dbReference type="PIRSF" id="PIRSF028937">
    <property type="entry name" value="Lg_Ch_AO"/>
    <property type="match status" value="1"/>
</dbReference>
<keyword evidence="16" id="KW-1185">Reference proteome</keyword>
<evidence type="ECO:0000313" key="16">
    <source>
        <dbReference type="Proteomes" id="UP000654345"/>
    </source>
</evidence>
<dbReference type="RefSeq" id="WP_201370775.1">
    <property type="nucleotide sequence ID" value="NZ_BNJG01000001.1"/>
</dbReference>
<dbReference type="InterPro" id="IPR027056">
    <property type="entry name" value="Gluconate_2DH_su3"/>
</dbReference>
<sequence length="685" mass="74628">MTTTISSTTHGESRVAGWLAPKEFAILEAVCETLFPSLEPPAGSSEVEQAYYRRNAHDLHLANLIAETLAQEPPEAQTEFRQLLALMASPISGLLLAGSAKAFLELSAAKRTRYLLAMANSPLGKLRQGYQAIKRLAGFIYFSAPTEEGRNPNWEALDYTPAPPSPPTDAPQPIRPLAITEDTTLDADAIVIGSGAGGGVVAAELALAGKSVIVLEKGGYNNEANFTLQEAQATPELYLNRGLLTSKDLGMVVLAGSTLGGGTVVNWTTSFRTPIDVLEEWEAISGLRGRFTNAQYQESFAAVEQRIQVNKENSAHNRQNRLLYDGCKTLDYHTEAIPRNTVGCDQRCGTCGYGCRYGAKQSTMKTYLQDAFDQGARIIVHCQADKVLMENGQVRGVLATVHNKESGRTYELILHAKTVVVAAGTLNTPAILLRSGLINKHIGQHLHLHPTTTLAGLYPDKVYPWQGVMQSAYSDQFGHLDGNYGYKLEVPPTHPGLLGLATPWFSAREYREQMAQAAHIATIIVLSRDKGEGSVTLDRHGEPIINYVVSVYDRKHLMHGLRQSARIHFAAGAREIVTLHNQRTGVKRGSDGTVSVQDLRAFDRAIERHGMGPNRNMTFTAHQMGTCRMGSDPKTSVTNEHGEVYGVKRLFVADGSLFPAASGVNPMLSIMALVHNNCQYLKTVV</sequence>
<dbReference type="PANTHER" id="PTHR46056:SF12">
    <property type="entry name" value="LONG-CHAIN-ALCOHOL OXIDASE"/>
    <property type="match status" value="1"/>
</dbReference>
<comment type="caution">
    <text evidence="15">The sequence shown here is derived from an EMBL/GenBank/DDBJ whole genome shotgun (WGS) entry which is preliminary data.</text>
</comment>
<gene>
    <name evidence="15" type="ORF">KSB_24910</name>
</gene>
<feature type="domain" description="Glucose-methanol-choline oxidoreductase C-terminal" evidence="14">
    <location>
        <begin position="532"/>
        <end position="673"/>
    </location>
</feature>
<accession>A0ABQ3UMY1</accession>
<dbReference type="InterPro" id="IPR003953">
    <property type="entry name" value="FAD-dep_OxRdtase_2_FAD-bd"/>
</dbReference>
<dbReference type="InterPro" id="IPR007867">
    <property type="entry name" value="GMC_OxRtase_C"/>
</dbReference>
<dbReference type="InterPro" id="IPR012400">
    <property type="entry name" value="Long_Oxdase"/>
</dbReference>
<dbReference type="Pfam" id="PF00890">
    <property type="entry name" value="FAD_binding_2"/>
    <property type="match status" value="1"/>
</dbReference>
<keyword evidence="10" id="KW-0560">Oxidoreductase</keyword>
<organism evidence="15 16">
    <name type="scientific">Ktedonobacter robiniae</name>
    <dbReference type="NCBI Taxonomy" id="2778365"/>
    <lineage>
        <taxon>Bacteria</taxon>
        <taxon>Bacillati</taxon>
        <taxon>Chloroflexota</taxon>
        <taxon>Ktedonobacteria</taxon>
        <taxon>Ktedonobacterales</taxon>
        <taxon>Ktedonobacteraceae</taxon>
        <taxon>Ktedonobacter</taxon>
    </lineage>
</organism>
<comment type="subcellular location">
    <subcellularLocation>
        <location evidence="3">Membrane</location>
    </subcellularLocation>
</comment>
<evidence type="ECO:0000256" key="1">
    <source>
        <dbReference type="ARBA" id="ARBA00000920"/>
    </source>
</evidence>
<dbReference type="EC" id="1.1.3.20" evidence="5"/>
<evidence type="ECO:0000256" key="6">
    <source>
        <dbReference type="ARBA" id="ARBA00022630"/>
    </source>
</evidence>
<dbReference type="Pfam" id="PF13618">
    <property type="entry name" value="Gluconate_2-dh3"/>
    <property type="match status" value="1"/>
</dbReference>
<keyword evidence="9" id="KW-1133">Transmembrane helix</keyword>
<reference evidence="15 16" key="1">
    <citation type="journal article" date="2021" name="Int. J. Syst. Evol. Microbiol.">
        <title>Reticulibacter mediterranei gen. nov., sp. nov., within the new family Reticulibacteraceae fam. nov., and Ktedonospora formicarum gen. nov., sp. nov., Ktedonobacter robiniae sp. nov., Dictyobacter formicarum sp. nov. and Dictyobacter arantiisoli sp. nov., belonging to the class Ktedonobacteria.</title>
        <authorList>
            <person name="Yabe S."/>
            <person name="Zheng Y."/>
            <person name="Wang C.M."/>
            <person name="Sakai Y."/>
            <person name="Abe K."/>
            <person name="Yokota A."/>
            <person name="Donadio S."/>
            <person name="Cavaletti L."/>
            <person name="Monciardini P."/>
        </authorList>
    </citation>
    <scope>NUCLEOTIDE SEQUENCE [LARGE SCALE GENOMIC DNA]</scope>
    <source>
        <strain evidence="15 16">SOSP1-30</strain>
    </source>
</reference>
<feature type="domain" description="Glucose-methanol-choline oxidoreductase N-terminal" evidence="12">
    <location>
        <begin position="236"/>
        <end position="450"/>
    </location>
</feature>
<evidence type="ECO:0000256" key="8">
    <source>
        <dbReference type="ARBA" id="ARBA00022827"/>
    </source>
</evidence>
<evidence type="ECO:0000256" key="2">
    <source>
        <dbReference type="ARBA" id="ARBA00003842"/>
    </source>
</evidence>
<dbReference type="PANTHER" id="PTHR46056">
    <property type="entry name" value="LONG-CHAIN-ALCOHOL OXIDASE"/>
    <property type="match status" value="1"/>
</dbReference>
<evidence type="ECO:0000313" key="15">
    <source>
        <dbReference type="EMBL" id="GHO54016.1"/>
    </source>
</evidence>
<protein>
    <recommendedName>
        <fullName evidence="5">long-chain-alcohol oxidase</fullName>
        <ecNumber evidence="5">1.1.3.20</ecNumber>
    </recommendedName>
</protein>